<comment type="caution">
    <text evidence="4">The sequence shown here is derived from an EMBL/GenBank/DDBJ whole genome shotgun (WGS) entry which is preliminary data.</text>
</comment>
<dbReference type="Pfam" id="PF01323">
    <property type="entry name" value="DSBA"/>
    <property type="match status" value="1"/>
</dbReference>
<dbReference type="InterPro" id="IPR036249">
    <property type="entry name" value="Thioredoxin-like_sf"/>
</dbReference>
<sequence>MHVSWYFDFISPFAYLQLPKVLALRERVAIAPVPILFAAVLDKVGQIGPAEIPAKRTFMYRHIQWTARREGTPLSFPPKHPFNPLQSLRLAIACGNRWDAIAAIYRHIWRDGKDGDTLESLAGLAEQLGIDDIATATAEPQVKNALRTNTEQALADGVFGVPTLRIGDTMFWGNDATAMAVEYLDDPAMFEAAEYRRVDELPVGVERKR</sequence>
<dbReference type="GO" id="GO:0006749">
    <property type="term" value="P:glutathione metabolic process"/>
    <property type="evidence" value="ECO:0007669"/>
    <property type="project" value="TreeGrafter"/>
</dbReference>
<evidence type="ECO:0000256" key="1">
    <source>
        <dbReference type="PIRNR" id="PIRNR006386"/>
    </source>
</evidence>
<dbReference type="CDD" id="cd03022">
    <property type="entry name" value="DsbA_HCCA_Iso"/>
    <property type="match status" value="1"/>
</dbReference>
<dbReference type="GO" id="GO:1901170">
    <property type="term" value="P:naphthalene catabolic process"/>
    <property type="evidence" value="ECO:0007669"/>
    <property type="project" value="InterPro"/>
</dbReference>
<reference evidence="4" key="1">
    <citation type="submission" date="2023-02" db="EMBL/GenBank/DDBJ databases">
        <title>Tahibacter soli sp. nov. isolated from soil.</title>
        <authorList>
            <person name="Baek J.H."/>
            <person name="Lee J.K."/>
            <person name="Choi D.G."/>
            <person name="Jeon C.O."/>
        </authorList>
    </citation>
    <scope>NUCLEOTIDE SEQUENCE</scope>
    <source>
        <strain evidence="4">BL</strain>
    </source>
</reference>
<keyword evidence="5" id="KW-1185">Reference proteome</keyword>
<comment type="catalytic activity">
    <reaction evidence="1">
        <text>2-hydroxychromene-2-carboxylate = (3E)-4-(2-hydroxyphenyl)-2-oxobut-3-enoate</text>
        <dbReference type="Rhea" id="RHEA:27401"/>
        <dbReference type="ChEBI" id="CHEBI:59350"/>
        <dbReference type="ChEBI" id="CHEBI:59353"/>
        <dbReference type="EC" id="5.99.1.4"/>
    </reaction>
</comment>
<keyword evidence="1 4" id="KW-0413">Isomerase</keyword>
<dbReference type="InterPro" id="IPR014440">
    <property type="entry name" value="HCCAis_GSTk"/>
</dbReference>
<comment type="similarity">
    <text evidence="1">Belongs to the GST superfamily. NadH family.</text>
</comment>
<organism evidence="4 5">
    <name type="scientific">Tahibacter soli</name>
    <dbReference type="NCBI Taxonomy" id="2983605"/>
    <lineage>
        <taxon>Bacteria</taxon>
        <taxon>Pseudomonadati</taxon>
        <taxon>Pseudomonadota</taxon>
        <taxon>Gammaproteobacteria</taxon>
        <taxon>Lysobacterales</taxon>
        <taxon>Rhodanobacteraceae</taxon>
        <taxon>Tahibacter</taxon>
    </lineage>
</organism>
<evidence type="ECO:0000256" key="2">
    <source>
        <dbReference type="PIRSR" id="PIRSR006386-1"/>
    </source>
</evidence>
<gene>
    <name evidence="4" type="ORF">OD750_014065</name>
</gene>
<feature type="domain" description="DSBA-like thioredoxin" evidence="3">
    <location>
        <begin position="3"/>
        <end position="184"/>
    </location>
</feature>
<dbReference type="InterPro" id="IPR001853">
    <property type="entry name" value="DSBA-like_thioredoxin_dom"/>
</dbReference>
<protein>
    <recommendedName>
        <fullName evidence="1">2-hydroxychromene-2-carboxylate isomerase</fullName>
        <ecNumber evidence="1">5.99.1.4</ecNumber>
    </recommendedName>
</protein>
<dbReference type="Gene3D" id="3.40.30.10">
    <property type="entry name" value="Glutaredoxin"/>
    <property type="match status" value="1"/>
</dbReference>
<accession>A0A9X4BII7</accession>
<dbReference type="RefSeq" id="WP_263542356.1">
    <property type="nucleotide sequence ID" value="NZ_JAOVZO020000018.1"/>
</dbReference>
<dbReference type="AlphaFoldDB" id="A0A9X4BII7"/>
<evidence type="ECO:0000313" key="4">
    <source>
        <dbReference type="EMBL" id="MDC8013663.1"/>
    </source>
</evidence>
<dbReference type="Proteomes" id="UP001139971">
    <property type="component" value="Unassembled WGS sequence"/>
</dbReference>
<dbReference type="InterPro" id="IPR051924">
    <property type="entry name" value="GST_Kappa/NadH"/>
</dbReference>
<feature type="active site" description="Nucleophile" evidence="2">
    <location>
        <position position="11"/>
    </location>
</feature>
<dbReference type="GO" id="GO:0004602">
    <property type="term" value="F:glutathione peroxidase activity"/>
    <property type="evidence" value="ECO:0007669"/>
    <property type="project" value="TreeGrafter"/>
</dbReference>
<name>A0A9X4BII7_9GAMM</name>
<dbReference type="EMBL" id="JAOVZO020000018">
    <property type="protein sequence ID" value="MDC8013663.1"/>
    <property type="molecule type" value="Genomic_DNA"/>
</dbReference>
<dbReference type="InterPro" id="IPR044087">
    <property type="entry name" value="NahD-like"/>
</dbReference>
<proteinExistence type="inferred from homology"/>
<dbReference type="PIRSF" id="PIRSF006386">
    <property type="entry name" value="HCCAis_GSTk"/>
    <property type="match status" value="1"/>
</dbReference>
<dbReference type="GO" id="GO:0004364">
    <property type="term" value="F:glutathione transferase activity"/>
    <property type="evidence" value="ECO:0007669"/>
    <property type="project" value="TreeGrafter"/>
</dbReference>
<dbReference type="SUPFAM" id="SSF52833">
    <property type="entry name" value="Thioredoxin-like"/>
    <property type="match status" value="1"/>
</dbReference>
<evidence type="ECO:0000259" key="3">
    <source>
        <dbReference type="Pfam" id="PF01323"/>
    </source>
</evidence>
<dbReference type="EC" id="5.99.1.4" evidence="1"/>
<dbReference type="PANTHER" id="PTHR42943:SF2">
    <property type="entry name" value="GLUTATHIONE S-TRANSFERASE KAPPA 1"/>
    <property type="match status" value="1"/>
</dbReference>
<dbReference type="PANTHER" id="PTHR42943">
    <property type="entry name" value="GLUTATHIONE S-TRANSFERASE KAPPA"/>
    <property type="match status" value="1"/>
</dbReference>
<evidence type="ECO:0000313" key="5">
    <source>
        <dbReference type="Proteomes" id="UP001139971"/>
    </source>
</evidence>
<dbReference type="GO" id="GO:0018845">
    <property type="term" value="F:2-hydroxychromene-2-carboxylate isomerase activity"/>
    <property type="evidence" value="ECO:0007669"/>
    <property type="project" value="UniProtKB-UniRule"/>
</dbReference>